<keyword evidence="2" id="KW-0813">Transport</keyword>
<sequence>MTGNDDWTALLDKHPIFSRSKPFIKDESFELSLDSIPDFTKNGDLDENTTFSGRRQVMCMKDADLLLASGSEVRMASLGDAKMSGGSSRSYKILHTPNIDFDIQQICLNPNRKLLAVAGVYQVAIIALPSGGFSKLVNARIDCKSLRIGKDYHSSDSSPIAKVDWHPWGETGSTLLVMTTDGKLREYDVSLDPDEPCKVVDFVPPRKSGSFAADDDLEREVSSFTFGKGKADWGPLTIYASMKSGDVYAMCPYLPERASVPASYIHSLECYVAAKQEFLNENGIDIDEAFSSLYDLQRKYVNGLLKQFPPGMSNPLSSSAQFISLHPPKSFTSKPAKQGPFLLQPSPSELPNSPGAEATDIAYVTLGNAFSEDDDTSEQSLTSERLGVLVIAYQDGRVDVCLDLEKIEAKWESKTSSKDLPMLAVYEVIDLGIISSLSRSSPNVQKQTLLPLVQGNHPVLHPDPIHDDTLYIYHAFGVHVLNFNPVLQHFALALKEDNDESLSAAVQKSGNTSVQAILSTFSVEKRSSIPIIAVSVPSDVYLTYSIFILTSTQRLITFPLNLRTESLDLVPSTSVSSTVIESSLLPPLPESASQKSIPATILQEKPFEIPAILNRKMGLPSIAHLALPKSHGMKEELRVTPETLRYLASVVEKITSEIHDVQLAFRSLTFRHDLQRQEYARQQQTCRDMVGRIEKLNGSGKAGLEAKMGAVKESQAQLLSRMDRVLQALINRASPELNEHETKWFEELQRMKAQVLGVGRYDEMALKTRVQMLKKEFDRISPTLQALQKKETERKKRRKEPEGAGFPYTDAYERLSMSERQKLESAMKNLVKLAGKLEISTLGAPPGS</sequence>
<dbReference type="AlphaFoldDB" id="A0A0H2S6B6"/>
<dbReference type="GO" id="GO:0005643">
    <property type="term" value="C:nuclear pore"/>
    <property type="evidence" value="ECO:0007669"/>
    <property type="project" value="UniProtKB-SubCell"/>
</dbReference>
<evidence type="ECO:0000256" key="7">
    <source>
        <dbReference type="ARBA" id="ARBA00023242"/>
    </source>
</evidence>
<dbReference type="GO" id="GO:0006406">
    <property type="term" value="P:mRNA export from nucleus"/>
    <property type="evidence" value="ECO:0007669"/>
    <property type="project" value="TreeGrafter"/>
</dbReference>
<evidence type="ECO:0000256" key="1">
    <source>
        <dbReference type="ARBA" id="ARBA00004567"/>
    </source>
</evidence>
<dbReference type="GO" id="GO:0000056">
    <property type="term" value="P:ribosomal small subunit export from nucleus"/>
    <property type="evidence" value="ECO:0007669"/>
    <property type="project" value="InterPro"/>
</dbReference>
<dbReference type="OrthoDB" id="341482at2759"/>
<keyword evidence="4" id="KW-0653">Protein transport</keyword>
<keyword evidence="5" id="KW-0811">Translocation</keyword>
<dbReference type="GO" id="GO:0000055">
    <property type="term" value="P:ribosomal large subunit export from nucleus"/>
    <property type="evidence" value="ECO:0007669"/>
    <property type="project" value="InterPro"/>
</dbReference>
<dbReference type="InterPro" id="IPR019321">
    <property type="entry name" value="Nucleoporin_Nup88"/>
</dbReference>
<evidence type="ECO:0000313" key="9">
    <source>
        <dbReference type="EMBL" id="KLO19835.1"/>
    </source>
</evidence>
<evidence type="ECO:0000256" key="2">
    <source>
        <dbReference type="ARBA" id="ARBA00022448"/>
    </source>
</evidence>
<evidence type="ECO:0000256" key="3">
    <source>
        <dbReference type="ARBA" id="ARBA00022816"/>
    </source>
</evidence>
<evidence type="ECO:0000313" key="10">
    <source>
        <dbReference type="Proteomes" id="UP000053477"/>
    </source>
</evidence>
<feature type="compositionally biased region" description="Basic and acidic residues" evidence="8">
    <location>
        <begin position="788"/>
        <end position="802"/>
    </location>
</feature>
<gene>
    <name evidence="9" type="ORF">SCHPADRAFT_864426</name>
</gene>
<dbReference type="GO" id="GO:0017056">
    <property type="term" value="F:structural constituent of nuclear pore"/>
    <property type="evidence" value="ECO:0007669"/>
    <property type="project" value="InterPro"/>
</dbReference>
<proteinExistence type="predicted"/>
<dbReference type="InterPro" id="IPR037700">
    <property type="entry name" value="NUP88/NUP82"/>
</dbReference>
<evidence type="ECO:0000256" key="8">
    <source>
        <dbReference type="SAM" id="MobiDB-lite"/>
    </source>
</evidence>
<keyword evidence="7" id="KW-0539">Nucleus</keyword>
<organism evidence="9 10">
    <name type="scientific">Schizopora paradoxa</name>
    <dbReference type="NCBI Taxonomy" id="27342"/>
    <lineage>
        <taxon>Eukaryota</taxon>
        <taxon>Fungi</taxon>
        <taxon>Dikarya</taxon>
        <taxon>Basidiomycota</taxon>
        <taxon>Agaricomycotina</taxon>
        <taxon>Agaricomycetes</taxon>
        <taxon>Hymenochaetales</taxon>
        <taxon>Schizoporaceae</taxon>
        <taxon>Schizopora</taxon>
    </lineage>
</organism>
<evidence type="ECO:0000256" key="4">
    <source>
        <dbReference type="ARBA" id="ARBA00022927"/>
    </source>
</evidence>
<dbReference type="PANTHER" id="PTHR13257:SF0">
    <property type="entry name" value="NUCLEAR PORE COMPLEX PROTEIN NUP88"/>
    <property type="match status" value="1"/>
</dbReference>
<dbReference type="EMBL" id="KQ085884">
    <property type="protein sequence ID" value="KLO19835.1"/>
    <property type="molecule type" value="Genomic_DNA"/>
</dbReference>
<reference evidence="9 10" key="1">
    <citation type="submission" date="2015-04" db="EMBL/GenBank/DDBJ databases">
        <title>Complete genome sequence of Schizopora paradoxa KUC8140, a cosmopolitan wood degrader in East Asia.</title>
        <authorList>
            <consortium name="DOE Joint Genome Institute"/>
            <person name="Min B."/>
            <person name="Park H."/>
            <person name="Jang Y."/>
            <person name="Kim J.-J."/>
            <person name="Kim K.H."/>
            <person name="Pangilinan J."/>
            <person name="Lipzen A."/>
            <person name="Riley R."/>
            <person name="Grigoriev I.V."/>
            <person name="Spatafora J.W."/>
            <person name="Choi I.-G."/>
        </authorList>
    </citation>
    <scope>NUCLEOTIDE SEQUENCE [LARGE SCALE GENOMIC DNA]</scope>
    <source>
        <strain evidence="9 10">KUC8140</strain>
    </source>
</reference>
<evidence type="ECO:0000256" key="5">
    <source>
        <dbReference type="ARBA" id="ARBA00023010"/>
    </source>
</evidence>
<dbReference type="Pfam" id="PF10168">
    <property type="entry name" value="Nup88"/>
    <property type="match status" value="2"/>
</dbReference>
<dbReference type="InterPro" id="IPR036322">
    <property type="entry name" value="WD40_repeat_dom_sf"/>
</dbReference>
<feature type="region of interest" description="Disordered" evidence="8">
    <location>
        <begin position="788"/>
        <end position="811"/>
    </location>
</feature>
<comment type="subcellular location">
    <subcellularLocation>
        <location evidence="1">Nucleus</location>
        <location evidence="1">Nuclear pore complex</location>
    </subcellularLocation>
</comment>
<keyword evidence="6" id="KW-0906">Nuclear pore complex</keyword>
<evidence type="ECO:0000256" key="6">
    <source>
        <dbReference type="ARBA" id="ARBA00023132"/>
    </source>
</evidence>
<dbReference type="Proteomes" id="UP000053477">
    <property type="component" value="Unassembled WGS sequence"/>
</dbReference>
<dbReference type="InParanoid" id="A0A0H2S6B6"/>
<keyword evidence="10" id="KW-1185">Reference proteome</keyword>
<evidence type="ECO:0008006" key="11">
    <source>
        <dbReference type="Google" id="ProtNLM"/>
    </source>
</evidence>
<dbReference type="STRING" id="27342.A0A0H2S6B6"/>
<dbReference type="SUPFAM" id="SSF50978">
    <property type="entry name" value="WD40 repeat-like"/>
    <property type="match status" value="1"/>
</dbReference>
<dbReference type="GO" id="GO:0006606">
    <property type="term" value="P:protein import into nucleus"/>
    <property type="evidence" value="ECO:0007669"/>
    <property type="project" value="TreeGrafter"/>
</dbReference>
<dbReference type="PANTHER" id="PTHR13257">
    <property type="entry name" value="NUCLEOPORIN NUP84-RELATED"/>
    <property type="match status" value="1"/>
</dbReference>
<keyword evidence="3" id="KW-0509">mRNA transport</keyword>
<name>A0A0H2S6B6_9AGAM</name>
<accession>A0A0H2S6B6</accession>
<protein>
    <recommendedName>
        <fullName evidence="11">Nucleoporin Nup82</fullName>
    </recommendedName>
</protein>
<dbReference type="FunCoup" id="A0A0H2S6B6">
    <property type="interactions" value="21"/>
</dbReference>